<feature type="transmembrane region" description="Helical" evidence="1">
    <location>
        <begin position="66"/>
        <end position="92"/>
    </location>
</feature>
<protein>
    <submittedName>
        <fullName evidence="4">Uncharacterized conserved protein YegP, UPF0339 family</fullName>
    </submittedName>
</protein>
<evidence type="ECO:0000259" key="2">
    <source>
        <dbReference type="Pfam" id="PF07411"/>
    </source>
</evidence>
<feature type="transmembrane region" description="Helical" evidence="1">
    <location>
        <begin position="32"/>
        <end position="54"/>
    </location>
</feature>
<feature type="domain" description="DUF1508" evidence="2">
    <location>
        <begin position="654"/>
        <end position="701"/>
    </location>
</feature>
<reference evidence="4 5" key="1">
    <citation type="submission" date="2016-10" db="EMBL/GenBank/DDBJ databases">
        <authorList>
            <person name="de Groot N.N."/>
        </authorList>
    </citation>
    <scope>NUCLEOTIDE SEQUENCE [LARGE SCALE GENOMIC DNA]</scope>
    <source>
        <strain evidence="4 5">CGMCC 1.10457</strain>
    </source>
</reference>
<feature type="transmembrane region" description="Helical" evidence="1">
    <location>
        <begin position="132"/>
        <end position="153"/>
    </location>
</feature>
<dbReference type="InterPro" id="IPR036913">
    <property type="entry name" value="YegP-like_sf"/>
</dbReference>
<dbReference type="InterPro" id="IPR010879">
    <property type="entry name" value="DUF1508"/>
</dbReference>
<keyword evidence="1" id="KW-1133">Transmembrane helix</keyword>
<keyword evidence="5" id="KW-1185">Reference proteome</keyword>
<dbReference type="Gene3D" id="3.30.160.160">
    <property type="entry name" value="YegP-like"/>
    <property type="match status" value="1"/>
</dbReference>
<evidence type="ECO:0000256" key="1">
    <source>
        <dbReference type="SAM" id="Phobius"/>
    </source>
</evidence>
<dbReference type="SUPFAM" id="SSF160113">
    <property type="entry name" value="YegP-like"/>
    <property type="match status" value="11"/>
</dbReference>
<dbReference type="InterPro" id="IPR055563">
    <property type="entry name" value="CdpA_N"/>
</dbReference>
<dbReference type="AlphaFoldDB" id="A0A1I6LZI1"/>
<dbReference type="STRING" id="767519.SAMN05216559_3531"/>
<dbReference type="OrthoDB" id="108721at2157"/>
<feature type="domain" description="DUF1508" evidence="2">
    <location>
        <begin position="537"/>
        <end position="583"/>
    </location>
</feature>
<dbReference type="EMBL" id="FOZK01000003">
    <property type="protein sequence ID" value="SFS08857.1"/>
    <property type="molecule type" value="Genomic_DNA"/>
</dbReference>
<evidence type="ECO:0000313" key="4">
    <source>
        <dbReference type="EMBL" id="SFS08857.1"/>
    </source>
</evidence>
<dbReference type="Gene3D" id="2.30.29.80">
    <property type="match status" value="6"/>
</dbReference>
<feature type="domain" description="DUF1508" evidence="2">
    <location>
        <begin position="249"/>
        <end position="292"/>
    </location>
</feature>
<feature type="domain" description="Cell division protein A N-terminal" evidence="3">
    <location>
        <begin position="14"/>
        <end position="158"/>
    </location>
</feature>
<sequence length="934" mass="103061">MGVETTQHTGIGGTLFKLYTKYVSEPESTKHVYGYTLLVVGYLLAMGGIGLYLLGPSEGNSAMAYLVQEIAITPAAIGLVATLLGIVLMLPVRRRGTILAIFGALLCLVAIGWFTVAYPNDWSQGASYSDQIIPIYTTGLALVAGVVVMVPVVTGERSYFSETTAGHEYDHPDIMIGETDRGGLFAVFKRGTEWTWRLIDQSAVASSTEEFLSRIEAEDRVDAVKEQVAAAGLLEIKHAAFRLYESGSDAWQWYLMHEDGSVLAEGGRDFDSRDGAEDSINAMKDHGADADVFVLDRAGYDCFQENGEWGWRLMDEDRTTLARGAETYSAHGSAVDGIEEFRALTADATDLVIESYGVELVPQDDEWAWRLRDSGHQNMAVSAGAYESKGVAEDAVYDLLADIPDASIVEAGEPTYDVFDRNGEWGWRLVDDGAAVATGHGDSRGQSDATGQAEQMRAHAAAADVVEIEDLDFETYERGGSWHWRLVSSDREVRAKSTERYDTEEEAAANVDRVREEAPDADLIEFDNAAFQVYEAEEGAWRWRLIDEDGNVLSDSGQGEYESKDGAMGAMTTLKEHAPDAEHLEIENTAFEIFQDDEGWGWRLVDDIGDTIAEGGDRHETEEGARNSMDSLVTTVQEADKRAMGAGIFQVYADADDEWWWRFVLPDGTTIADAPESFGTRHAAEDAIEGIQAIADTAAVETIGDLAILLQPEDWHWELVDHDREQIAVGALQYEDRDAVTEVVEDLQRNASETTVYEIRQAAFDCYRSDDGWTWRLIDADHEVVATSPSTFDSLADAEDDAATARELGMEAELVDYDDVAFELFQDEDGWTWRFIDEHQRVIAKGAGRHESRSAAEAELDDVRAHIAEASVIEIDSAAFEFHQGDDGWRWRLVDESGSELAESIATFPTRAEAQEELSVVKEYGPESEISIAE</sequence>
<organism evidence="4 5">
    <name type="scientific">Halomicrobium zhouii</name>
    <dbReference type="NCBI Taxonomy" id="767519"/>
    <lineage>
        <taxon>Archaea</taxon>
        <taxon>Methanobacteriati</taxon>
        <taxon>Methanobacteriota</taxon>
        <taxon>Stenosarchaea group</taxon>
        <taxon>Halobacteria</taxon>
        <taxon>Halobacteriales</taxon>
        <taxon>Haloarculaceae</taxon>
        <taxon>Halomicrobium</taxon>
    </lineage>
</organism>
<dbReference type="Pfam" id="PF07411">
    <property type="entry name" value="DUF1508"/>
    <property type="match status" value="5"/>
</dbReference>
<dbReference type="Proteomes" id="UP000199062">
    <property type="component" value="Unassembled WGS sequence"/>
</dbReference>
<feature type="transmembrane region" description="Helical" evidence="1">
    <location>
        <begin position="98"/>
        <end position="120"/>
    </location>
</feature>
<name>A0A1I6LZI1_9EURY</name>
<keyword evidence="1" id="KW-0472">Membrane</keyword>
<evidence type="ECO:0000313" key="5">
    <source>
        <dbReference type="Proteomes" id="UP000199062"/>
    </source>
</evidence>
<feature type="domain" description="DUF1508" evidence="2">
    <location>
        <begin position="305"/>
        <end position="349"/>
    </location>
</feature>
<proteinExistence type="predicted"/>
<dbReference type="RefSeq" id="WP_089818122.1">
    <property type="nucleotide sequence ID" value="NZ_FOZK01000003.1"/>
</dbReference>
<accession>A0A1I6LZI1</accession>
<keyword evidence="1" id="KW-0812">Transmembrane</keyword>
<gene>
    <name evidence="4" type="ORF">SAMN05216559_3531</name>
</gene>
<feature type="domain" description="DUF1508" evidence="2">
    <location>
        <begin position="479"/>
        <end position="525"/>
    </location>
</feature>
<evidence type="ECO:0000259" key="3">
    <source>
        <dbReference type="Pfam" id="PF23600"/>
    </source>
</evidence>
<dbReference type="Pfam" id="PF23600">
    <property type="entry name" value="CdpA_N"/>
    <property type="match status" value="1"/>
</dbReference>